<dbReference type="Proteomes" id="UP000095285">
    <property type="component" value="Unassembled WGS sequence"/>
</dbReference>
<keyword evidence="1" id="KW-1185">Reference proteome</keyword>
<dbReference type="AlphaFoldDB" id="A0A1I7VMA7"/>
<reference evidence="2" key="2">
    <citation type="submission" date="2016-11" db="UniProtKB">
        <authorList>
            <consortium name="WormBaseParasite"/>
        </authorList>
    </citation>
    <scope>IDENTIFICATION</scope>
</reference>
<accession>A0A1I7VMA7</accession>
<sequence length="248" mass="27131">MAPCPQTVVPVAPISLIPFALRTSGCNAIREQGSDSAPVQTIAFTIINCRSNNTCNKVTTIEELDVTSLGLQTALQKRNTPCRGGREACSGCELCWRWLISPVGPPVLDRSQLKDQTKCSTDRLGSLASRQPSWEDEKTLADGAGLILIPNTASVENTVPAGSVLVTNGINVIRQVLHPLALRLSFTLSPLFHKFIDISRFEALPFDGKCSLEDELDLIRDRIHYLCEGTKDLMESVEDVKTELRNAI</sequence>
<dbReference type="WBParaSite" id="EN70_4145">
    <property type="protein sequence ID" value="EN70_4145"/>
    <property type="gene ID" value="EN70_4145"/>
</dbReference>
<evidence type="ECO:0000313" key="1">
    <source>
        <dbReference type="Proteomes" id="UP000095285"/>
    </source>
</evidence>
<evidence type="ECO:0000313" key="2">
    <source>
        <dbReference type="WBParaSite" id="EN70_4145"/>
    </source>
</evidence>
<reference evidence="1" key="1">
    <citation type="submission" date="2012-04" db="EMBL/GenBank/DDBJ databases">
        <title>The Genome Sequence of Loa loa.</title>
        <authorList>
            <consortium name="The Broad Institute Genome Sequencing Platform"/>
            <consortium name="Broad Institute Genome Sequencing Center for Infectious Disease"/>
            <person name="Nutman T.B."/>
            <person name="Fink D.L."/>
            <person name="Russ C."/>
            <person name="Young S."/>
            <person name="Zeng Q."/>
            <person name="Gargeya S."/>
            <person name="Alvarado L."/>
            <person name="Berlin A."/>
            <person name="Chapman S.B."/>
            <person name="Chen Z."/>
            <person name="Freedman E."/>
            <person name="Gellesch M."/>
            <person name="Goldberg J."/>
            <person name="Griggs A."/>
            <person name="Gujja S."/>
            <person name="Heilman E.R."/>
            <person name="Heiman D."/>
            <person name="Howarth C."/>
            <person name="Mehta T."/>
            <person name="Neiman D."/>
            <person name="Pearson M."/>
            <person name="Roberts A."/>
            <person name="Saif S."/>
            <person name="Shea T."/>
            <person name="Shenoy N."/>
            <person name="Sisk P."/>
            <person name="Stolte C."/>
            <person name="Sykes S."/>
            <person name="White J."/>
            <person name="Yandava C."/>
            <person name="Haas B."/>
            <person name="Henn M.R."/>
            <person name="Nusbaum C."/>
            <person name="Birren B."/>
        </authorList>
    </citation>
    <scope>NUCLEOTIDE SEQUENCE [LARGE SCALE GENOMIC DNA]</scope>
</reference>
<name>A0A1I7VMA7_LOALO</name>
<proteinExistence type="predicted"/>
<protein>
    <submittedName>
        <fullName evidence="2">Envelope-like protein</fullName>
    </submittedName>
</protein>
<organism evidence="1 2">
    <name type="scientific">Loa loa</name>
    <name type="common">Eye worm</name>
    <name type="synonym">Filaria loa</name>
    <dbReference type="NCBI Taxonomy" id="7209"/>
    <lineage>
        <taxon>Eukaryota</taxon>
        <taxon>Metazoa</taxon>
        <taxon>Ecdysozoa</taxon>
        <taxon>Nematoda</taxon>
        <taxon>Chromadorea</taxon>
        <taxon>Rhabditida</taxon>
        <taxon>Spirurina</taxon>
        <taxon>Spiruromorpha</taxon>
        <taxon>Filarioidea</taxon>
        <taxon>Onchocercidae</taxon>
        <taxon>Loa</taxon>
    </lineage>
</organism>